<evidence type="ECO:0000256" key="6">
    <source>
        <dbReference type="ARBA" id="ARBA00022603"/>
    </source>
</evidence>
<comment type="caution">
    <text evidence="12">The sequence shown here is derived from an EMBL/GenBank/DDBJ whole genome shotgun (WGS) entry which is preliminary data.</text>
</comment>
<organism evidence="12 13">
    <name type="scientific">Saccharomonospora viridis</name>
    <dbReference type="NCBI Taxonomy" id="1852"/>
    <lineage>
        <taxon>Bacteria</taxon>
        <taxon>Bacillati</taxon>
        <taxon>Actinomycetota</taxon>
        <taxon>Actinomycetes</taxon>
        <taxon>Pseudonocardiales</taxon>
        <taxon>Pseudonocardiaceae</taxon>
        <taxon>Saccharomonospora</taxon>
    </lineage>
</organism>
<dbReference type="SUPFAM" id="SSF53335">
    <property type="entry name" value="S-adenosyl-L-methionine-dependent methyltransferases"/>
    <property type="match status" value="1"/>
</dbReference>
<evidence type="ECO:0000256" key="11">
    <source>
        <dbReference type="ARBA" id="ARBA00031350"/>
    </source>
</evidence>
<sequence length="398" mass="43922">MRTTHRATGRVTVTAHTRRAAKALAQELVDDGTLRSTSLRKAVENVPRHIFVPFYYVQDRTGVWQRHDVRDEYDAAALYRNVTLVTDIDGQGRALSFSSEPGLSTRMLDMLELEPGHRVLEIGTGTGYTTALLCELLGDTAVTSIDIAYTEAARVRLRSLGYTPTLVQGDGFHGVPAHHKYDRIISTVAVPHIPAAWIEQLRPGGLLLTDVRRNVTAGNLALLRHEGRGMLVAGRFVPGRAACMQLRRPAGEAVPPSCRVDYEVTAEVRRSHTSLNAPVCREPVPWFLACLSMPTRVTVGMRYGADYTNADTPRAVVLTGSDGSWAEVETDARPNGTRRVVQHGPTLLWEVVESAHALWRAHGRPGWEHLGVSATPTCQHVWLGSPDSDIRWDLPMRV</sequence>
<keyword evidence="7 12" id="KW-0808">Transferase</keyword>
<dbReference type="RefSeq" id="WP_015785777.1">
    <property type="nucleotide sequence ID" value="NZ_CALJZO010000120.1"/>
</dbReference>
<dbReference type="GO" id="GO:0005737">
    <property type="term" value="C:cytoplasm"/>
    <property type="evidence" value="ECO:0007669"/>
    <property type="project" value="UniProtKB-SubCell"/>
</dbReference>
<evidence type="ECO:0000256" key="2">
    <source>
        <dbReference type="ARBA" id="ARBA00005369"/>
    </source>
</evidence>
<keyword evidence="6 12" id="KW-0489">Methyltransferase</keyword>
<evidence type="ECO:0000256" key="5">
    <source>
        <dbReference type="ARBA" id="ARBA00022490"/>
    </source>
</evidence>
<protein>
    <recommendedName>
        <fullName evidence="4">Protein-L-isoaspartate O-methyltransferase</fullName>
        <ecNumber evidence="3">2.1.1.77</ecNumber>
    </recommendedName>
    <alternativeName>
        <fullName evidence="11">L-isoaspartyl protein carboxyl methyltransferase</fullName>
    </alternativeName>
    <alternativeName>
        <fullName evidence="9">Protein L-isoaspartyl methyltransferase</fullName>
    </alternativeName>
    <alternativeName>
        <fullName evidence="10">Protein-beta-aspartate methyltransferase</fullName>
    </alternativeName>
</protein>
<name>A0A837D4M6_9PSEU</name>
<dbReference type="GO" id="GO:0004719">
    <property type="term" value="F:protein-L-isoaspartate (D-aspartate) O-methyltransferase activity"/>
    <property type="evidence" value="ECO:0007669"/>
    <property type="project" value="UniProtKB-EC"/>
</dbReference>
<comment type="similarity">
    <text evidence="2">Belongs to the methyltransferase superfamily. L-isoaspartyl/D-aspartyl protein methyltransferase family.</text>
</comment>
<evidence type="ECO:0000256" key="8">
    <source>
        <dbReference type="ARBA" id="ARBA00022691"/>
    </source>
</evidence>
<comment type="subcellular location">
    <subcellularLocation>
        <location evidence="1">Cytoplasm</location>
    </subcellularLocation>
</comment>
<proteinExistence type="inferred from homology"/>
<evidence type="ECO:0000256" key="9">
    <source>
        <dbReference type="ARBA" id="ARBA00030757"/>
    </source>
</evidence>
<dbReference type="PANTHER" id="PTHR11579">
    <property type="entry name" value="PROTEIN-L-ISOASPARTATE O-METHYLTRANSFERASE"/>
    <property type="match status" value="1"/>
</dbReference>
<dbReference type="AlphaFoldDB" id="A0A837D4M6"/>
<dbReference type="OMA" id="VAACSFR"/>
<gene>
    <name evidence="12" type="ORF">MINT15_28020</name>
</gene>
<accession>A0A837D4M6</accession>
<dbReference type="CDD" id="cd02440">
    <property type="entry name" value="AdoMet_MTases"/>
    <property type="match status" value="1"/>
</dbReference>
<evidence type="ECO:0000313" key="13">
    <source>
        <dbReference type="Proteomes" id="UP000030848"/>
    </source>
</evidence>
<evidence type="ECO:0000313" key="12">
    <source>
        <dbReference type="EMBL" id="KHF42600.1"/>
    </source>
</evidence>
<keyword evidence="5" id="KW-0963">Cytoplasm</keyword>
<dbReference type="EMBL" id="JRZE01000006">
    <property type="protein sequence ID" value="KHF42600.1"/>
    <property type="molecule type" value="Genomic_DNA"/>
</dbReference>
<evidence type="ECO:0000256" key="7">
    <source>
        <dbReference type="ARBA" id="ARBA00022679"/>
    </source>
</evidence>
<dbReference type="InterPro" id="IPR029063">
    <property type="entry name" value="SAM-dependent_MTases_sf"/>
</dbReference>
<dbReference type="EC" id="2.1.1.77" evidence="3"/>
<evidence type="ECO:0000256" key="10">
    <source>
        <dbReference type="ARBA" id="ARBA00031323"/>
    </source>
</evidence>
<keyword evidence="8" id="KW-0949">S-adenosyl-L-methionine</keyword>
<dbReference type="Pfam" id="PF01135">
    <property type="entry name" value="PCMT"/>
    <property type="match status" value="1"/>
</dbReference>
<dbReference type="Proteomes" id="UP000030848">
    <property type="component" value="Unassembled WGS sequence"/>
</dbReference>
<dbReference type="PANTHER" id="PTHR11579:SF0">
    <property type="entry name" value="PROTEIN-L-ISOASPARTATE(D-ASPARTATE) O-METHYLTRANSFERASE"/>
    <property type="match status" value="1"/>
</dbReference>
<dbReference type="Gene3D" id="3.40.50.150">
    <property type="entry name" value="Vaccinia Virus protein VP39"/>
    <property type="match status" value="1"/>
</dbReference>
<evidence type="ECO:0000256" key="1">
    <source>
        <dbReference type="ARBA" id="ARBA00004496"/>
    </source>
</evidence>
<evidence type="ECO:0000256" key="4">
    <source>
        <dbReference type="ARBA" id="ARBA00013346"/>
    </source>
</evidence>
<reference evidence="12 13" key="1">
    <citation type="submission" date="2014-10" db="EMBL/GenBank/DDBJ databases">
        <title>Genome sequence of Micropolyspora internatus JCM3315.</title>
        <authorList>
            <person name="Shin S.-K."/>
            <person name="Yi H."/>
        </authorList>
    </citation>
    <scope>NUCLEOTIDE SEQUENCE [LARGE SCALE GENOMIC DNA]</scope>
    <source>
        <strain evidence="12 13">JCM 3315</strain>
    </source>
</reference>
<evidence type="ECO:0000256" key="3">
    <source>
        <dbReference type="ARBA" id="ARBA00011890"/>
    </source>
</evidence>
<dbReference type="GO" id="GO:0032259">
    <property type="term" value="P:methylation"/>
    <property type="evidence" value="ECO:0007669"/>
    <property type="project" value="UniProtKB-KW"/>
</dbReference>
<dbReference type="InterPro" id="IPR000682">
    <property type="entry name" value="PCMT"/>
</dbReference>